<dbReference type="Proteomes" id="UP000193920">
    <property type="component" value="Unassembled WGS sequence"/>
</dbReference>
<protein>
    <submittedName>
        <fullName evidence="2">Uncharacterized protein</fullName>
    </submittedName>
</protein>
<feature type="region of interest" description="Disordered" evidence="1">
    <location>
        <begin position="148"/>
        <end position="228"/>
    </location>
</feature>
<gene>
    <name evidence="2" type="ORF">LY90DRAFT_678603</name>
</gene>
<dbReference type="OrthoDB" id="5595153at2759"/>
<feature type="compositionally biased region" description="Low complexity" evidence="1">
    <location>
        <begin position="165"/>
        <end position="177"/>
    </location>
</feature>
<sequence>MNDLDSLEKKIDLTVLKWYNREDYRAKQERFRQTVMAAHTIVSQKLYKTKSQTVESYFRDVWKISRASVYRFLDCALVLEQLKDFPDWSKPSHERLCRSLKKLTKNPVHMRYLWKKVLLKAGDNPNLITSTFIKKVWQELITSGEMPNVDENDENNLFKKKKGTSKNSKLESSNSNSKLKKKINNDQSLLQYNGNNNSYNNDNNNMKSNQDVSNQCDSNNNSQYNLSLSSSLSSSQTFKIESTDHSPSFSELNIQQNMNNTISVPSNDNWIHDSSQSIINPNLSCSSNSSSSCSSTYGMNDNEQNHKTMNENSSSKEIKPAWSLSMEIFNNSNYNNNNNKNSNSNKNNTDDFNQNHIESKNISSSILNIENLL</sequence>
<proteinExistence type="predicted"/>
<feature type="compositionally biased region" description="Low complexity" evidence="1">
    <location>
        <begin position="193"/>
        <end position="209"/>
    </location>
</feature>
<evidence type="ECO:0000313" key="2">
    <source>
        <dbReference type="EMBL" id="ORY02865.1"/>
    </source>
</evidence>
<evidence type="ECO:0000256" key="1">
    <source>
        <dbReference type="SAM" id="MobiDB-lite"/>
    </source>
</evidence>
<accession>A0A1Y1YZ68</accession>
<reference evidence="2 3" key="1">
    <citation type="submission" date="2016-08" db="EMBL/GenBank/DDBJ databases">
        <title>A Parts List for Fungal Cellulosomes Revealed by Comparative Genomics.</title>
        <authorList>
            <consortium name="DOE Joint Genome Institute"/>
            <person name="Haitjema C.H."/>
            <person name="Gilmore S.P."/>
            <person name="Henske J.K."/>
            <person name="Solomon K.V."/>
            <person name="De Groot R."/>
            <person name="Kuo A."/>
            <person name="Mondo S.J."/>
            <person name="Salamov A.A."/>
            <person name="Labutti K."/>
            <person name="Zhao Z."/>
            <person name="Chiniquy J."/>
            <person name="Barry K."/>
            <person name="Brewer H.M."/>
            <person name="Purvine S.O."/>
            <person name="Wright A.T."/>
            <person name="Boxma B."/>
            <person name="Van Alen T."/>
            <person name="Hackstein J.H."/>
            <person name="Baker S.E."/>
            <person name="Grigoriev I.V."/>
            <person name="O'Malley M.A."/>
        </authorList>
    </citation>
    <scope>NUCLEOTIDE SEQUENCE [LARGE SCALE GENOMIC DNA]</scope>
    <source>
        <strain evidence="2 3">G1</strain>
    </source>
</reference>
<dbReference type="AlphaFoldDB" id="A0A1Y1YZ68"/>
<keyword evidence="3" id="KW-1185">Reference proteome</keyword>
<feature type="compositionally biased region" description="Low complexity" evidence="1">
    <location>
        <begin position="333"/>
        <end position="347"/>
    </location>
</feature>
<name>A0A1Y1YZ68_9FUNG</name>
<feature type="compositionally biased region" description="Low complexity" evidence="1">
    <location>
        <begin position="218"/>
        <end position="228"/>
    </location>
</feature>
<evidence type="ECO:0000313" key="3">
    <source>
        <dbReference type="Proteomes" id="UP000193920"/>
    </source>
</evidence>
<feature type="region of interest" description="Disordered" evidence="1">
    <location>
        <begin position="333"/>
        <end position="356"/>
    </location>
</feature>
<organism evidence="2 3">
    <name type="scientific">Neocallimastix californiae</name>
    <dbReference type="NCBI Taxonomy" id="1754190"/>
    <lineage>
        <taxon>Eukaryota</taxon>
        <taxon>Fungi</taxon>
        <taxon>Fungi incertae sedis</taxon>
        <taxon>Chytridiomycota</taxon>
        <taxon>Chytridiomycota incertae sedis</taxon>
        <taxon>Neocallimastigomycetes</taxon>
        <taxon>Neocallimastigales</taxon>
        <taxon>Neocallimastigaceae</taxon>
        <taxon>Neocallimastix</taxon>
    </lineage>
</organism>
<dbReference type="STRING" id="1754190.A0A1Y1YZ68"/>
<comment type="caution">
    <text evidence="2">The sequence shown here is derived from an EMBL/GenBank/DDBJ whole genome shotgun (WGS) entry which is preliminary data.</text>
</comment>
<dbReference type="EMBL" id="MCOG01000484">
    <property type="protein sequence ID" value="ORY02865.1"/>
    <property type="molecule type" value="Genomic_DNA"/>
</dbReference>